<dbReference type="Gene3D" id="2.60.40.10">
    <property type="entry name" value="Immunoglobulins"/>
    <property type="match status" value="1"/>
</dbReference>
<dbReference type="GO" id="GO:0005886">
    <property type="term" value="C:plasma membrane"/>
    <property type="evidence" value="ECO:0007669"/>
    <property type="project" value="TreeGrafter"/>
</dbReference>
<keyword evidence="5" id="KW-1015">Disulfide bond</keyword>
<dbReference type="InterPro" id="IPR003599">
    <property type="entry name" value="Ig_sub"/>
</dbReference>
<evidence type="ECO:0000256" key="4">
    <source>
        <dbReference type="ARBA" id="ARBA00023136"/>
    </source>
</evidence>
<dbReference type="GO" id="GO:0004888">
    <property type="term" value="F:transmembrane signaling receptor activity"/>
    <property type="evidence" value="ECO:0007669"/>
    <property type="project" value="TreeGrafter"/>
</dbReference>
<accession>A0A8B7S0B4</accession>
<dbReference type="Pfam" id="PF07686">
    <property type="entry name" value="V-set"/>
    <property type="match status" value="1"/>
</dbReference>
<organism evidence="9 10">
    <name type="scientific">Hipposideros armiger</name>
    <name type="common">Great Himalayan leaf-nosed bat</name>
    <dbReference type="NCBI Taxonomy" id="186990"/>
    <lineage>
        <taxon>Eukaryota</taxon>
        <taxon>Metazoa</taxon>
        <taxon>Chordata</taxon>
        <taxon>Craniata</taxon>
        <taxon>Vertebrata</taxon>
        <taxon>Euteleostomi</taxon>
        <taxon>Mammalia</taxon>
        <taxon>Eutheria</taxon>
        <taxon>Laurasiatheria</taxon>
        <taxon>Chiroptera</taxon>
        <taxon>Yinpterochiroptera</taxon>
        <taxon>Rhinolophoidea</taxon>
        <taxon>Hipposideridae</taxon>
        <taxon>Hipposideros</taxon>
    </lineage>
</organism>
<dbReference type="OrthoDB" id="8920197at2759"/>
<sequence length="294" mass="33011">MKVVIYGSWSLSGPRTVTGTVGESLSVQCQYEEEFTGYVKYWSKYRYLSLMTKKIVETTESEREVRRGRVSIRDDPANLTFTVTLDSLTKKDDGTYECGINKWGQDPTFLVEVSVFPASTSAPPANITRAKTSTITAQIPTVPAVRPSVDDTVSANSQENEQQEQQPSGSWGLHVALSLLAFLLLLLGGTLLLAWKMARRRIKAGENLEPLQNPGQAAQQSELCYAHLELPTWPLHEEPVRPRQVEVEYSTVGPCMDEPYYTSVLFHPQSQDSKDKSPARRPRLPESQYTVIRR</sequence>
<keyword evidence="3" id="KW-0732">Signal</keyword>
<name>A0A8B7S0B4_HIPAR</name>
<dbReference type="PANTHER" id="PTHR11860:SF115">
    <property type="entry name" value="IMMUNOGLOBULIN SUBTYPE DOMAIN-CONTAINING PROTEIN"/>
    <property type="match status" value="1"/>
</dbReference>
<evidence type="ECO:0000256" key="3">
    <source>
        <dbReference type="ARBA" id="ARBA00022729"/>
    </source>
</evidence>
<feature type="domain" description="Ig-like" evidence="8">
    <location>
        <begin position="22"/>
        <end position="114"/>
    </location>
</feature>
<protein>
    <submittedName>
        <fullName evidence="10">CMRF35-like molecule 8 isoform X2</fullName>
    </submittedName>
</protein>
<dbReference type="InterPro" id="IPR013783">
    <property type="entry name" value="Ig-like_fold"/>
</dbReference>
<evidence type="ECO:0000313" key="10">
    <source>
        <dbReference type="RefSeq" id="XP_019506479.1"/>
    </source>
</evidence>
<comment type="subcellular location">
    <subcellularLocation>
        <location evidence="1">Membrane</location>
    </subcellularLocation>
</comment>
<dbReference type="SMART" id="SM00409">
    <property type="entry name" value="IG"/>
    <property type="match status" value="1"/>
</dbReference>
<dbReference type="AlphaFoldDB" id="A0A8B7S0B4"/>
<dbReference type="PROSITE" id="PS50835">
    <property type="entry name" value="IG_LIKE"/>
    <property type="match status" value="1"/>
</dbReference>
<keyword evidence="2 7" id="KW-0812">Transmembrane</keyword>
<dbReference type="SUPFAM" id="SSF48726">
    <property type="entry name" value="Immunoglobulin"/>
    <property type="match status" value="1"/>
</dbReference>
<keyword evidence="4 7" id="KW-0472">Membrane</keyword>
<evidence type="ECO:0000256" key="1">
    <source>
        <dbReference type="ARBA" id="ARBA00004370"/>
    </source>
</evidence>
<evidence type="ECO:0000313" key="9">
    <source>
        <dbReference type="Proteomes" id="UP000694851"/>
    </source>
</evidence>
<keyword evidence="9" id="KW-1185">Reference proteome</keyword>
<dbReference type="PANTHER" id="PTHR11860">
    <property type="entry name" value="POLYMERIC-IMMUNOGLOBULIN RECEPTOR"/>
    <property type="match status" value="1"/>
</dbReference>
<evidence type="ECO:0000256" key="6">
    <source>
        <dbReference type="SAM" id="MobiDB-lite"/>
    </source>
</evidence>
<feature type="transmembrane region" description="Helical" evidence="7">
    <location>
        <begin position="171"/>
        <end position="195"/>
    </location>
</feature>
<dbReference type="GeneID" id="109387188"/>
<evidence type="ECO:0000256" key="7">
    <source>
        <dbReference type="SAM" id="Phobius"/>
    </source>
</evidence>
<dbReference type="InterPro" id="IPR013106">
    <property type="entry name" value="Ig_V-set"/>
</dbReference>
<dbReference type="Pfam" id="PF15330">
    <property type="entry name" value="SIT"/>
    <property type="match status" value="1"/>
</dbReference>
<dbReference type="InterPro" id="IPR050671">
    <property type="entry name" value="CD300_family_receptors"/>
</dbReference>
<dbReference type="InterPro" id="IPR007110">
    <property type="entry name" value="Ig-like_dom"/>
</dbReference>
<proteinExistence type="predicted"/>
<dbReference type="CDD" id="cd05716">
    <property type="entry name" value="IgV_pIgR_like"/>
    <property type="match status" value="1"/>
</dbReference>
<feature type="region of interest" description="Disordered" evidence="6">
    <location>
        <begin position="268"/>
        <end position="294"/>
    </location>
</feature>
<evidence type="ECO:0000259" key="8">
    <source>
        <dbReference type="PROSITE" id="PS50835"/>
    </source>
</evidence>
<dbReference type="Proteomes" id="UP000694851">
    <property type="component" value="Unplaced"/>
</dbReference>
<dbReference type="CTD" id="11314"/>
<feature type="compositionally biased region" description="Low complexity" evidence="6">
    <location>
        <begin position="158"/>
        <end position="168"/>
    </location>
</feature>
<keyword evidence="7" id="KW-1133">Transmembrane helix</keyword>
<dbReference type="InterPro" id="IPR036179">
    <property type="entry name" value="Ig-like_dom_sf"/>
</dbReference>
<dbReference type="RefSeq" id="XP_019506479.1">
    <property type="nucleotide sequence ID" value="XM_019650934.1"/>
</dbReference>
<feature type="region of interest" description="Disordered" evidence="6">
    <location>
        <begin position="147"/>
        <end position="168"/>
    </location>
</feature>
<reference evidence="10" key="1">
    <citation type="submission" date="2025-08" db="UniProtKB">
        <authorList>
            <consortium name="RefSeq"/>
        </authorList>
    </citation>
    <scope>IDENTIFICATION</scope>
    <source>
        <tissue evidence="10">Muscle</tissue>
    </source>
</reference>
<evidence type="ECO:0000256" key="2">
    <source>
        <dbReference type="ARBA" id="ARBA00022692"/>
    </source>
</evidence>
<evidence type="ECO:0000256" key="5">
    <source>
        <dbReference type="ARBA" id="ARBA00023157"/>
    </source>
</evidence>
<dbReference type="FunFam" id="2.60.40.10:FF:000370">
    <property type="entry name" value="CMRF35-like molecule 1"/>
    <property type="match status" value="1"/>
</dbReference>
<gene>
    <name evidence="10" type="primary">CD300A</name>
</gene>